<gene>
    <name evidence="3" type="primary">LOC116286327</name>
</gene>
<proteinExistence type="predicted"/>
<evidence type="ECO:0000256" key="1">
    <source>
        <dbReference type="SAM" id="Phobius"/>
    </source>
</evidence>
<sequence length="360" mass="41348">MSSLRNAFDEWSYKKAATILTYYNYHPVPVPLNIISLTFLLMRYLYKKIRCRSSTVNIVEDPEKGGVQHRRSAQENDEKFKKMIIELESIHYTVHGDDFPIKTGDRLDHVVKQTDGNSHLIGHIAERLFTHGPNRKEGAGSDSRQKWDVKGIHILGNRLSYDSRDRHRCTIGDYEEYHGARYLAPLSPEMPGFEILIEEDSSINHRLILGVVDEVFDLNKIPEMEGNTVVYYTQKEQSFWPNIDHLPEMADRGDLLGCEILYGRESNGNLPVLFTLNGRVIWEGTIENGNPSTGRFYAFVGIGSKELSVRFKLLYLQQESHGVDQSSISLKQVLDQLRELVKQEVQGYRSEMQNNAEKNV</sequence>
<feature type="transmembrane region" description="Helical" evidence="1">
    <location>
        <begin position="28"/>
        <end position="46"/>
    </location>
</feature>
<keyword evidence="1" id="KW-1133">Transmembrane helix</keyword>
<dbReference type="RefSeq" id="XP_031548661.1">
    <property type="nucleotide sequence ID" value="XM_031692801.1"/>
</dbReference>
<dbReference type="InParanoid" id="A0A6P8GZX1"/>
<protein>
    <submittedName>
        <fullName evidence="3">Uncharacterized protein LOC116286327</fullName>
    </submittedName>
</protein>
<dbReference type="GeneID" id="116286327"/>
<dbReference type="KEGG" id="aten:116286327"/>
<organism evidence="2 3">
    <name type="scientific">Actinia tenebrosa</name>
    <name type="common">Australian red waratah sea anemone</name>
    <dbReference type="NCBI Taxonomy" id="6105"/>
    <lineage>
        <taxon>Eukaryota</taxon>
        <taxon>Metazoa</taxon>
        <taxon>Cnidaria</taxon>
        <taxon>Anthozoa</taxon>
        <taxon>Hexacorallia</taxon>
        <taxon>Actiniaria</taxon>
        <taxon>Actiniidae</taxon>
        <taxon>Actinia</taxon>
    </lineage>
</organism>
<dbReference type="Proteomes" id="UP000515163">
    <property type="component" value="Unplaced"/>
</dbReference>
<name>A0A6P8GZX1_ACTTE</name>
<accession>A0A6P8GZX1</accession>
<keyword evidence="2" id="KW-1185">Reference proteome</keyword>
<dbReference type="OrthoDB" id="5979954at2759"/>
<reference evidence="3" key="1">
    <citation type="submission" date="2025-08" db="UniProtKB">
        <authorList>
            <consortium name="RefSeq"/>
        </authorList>
    </citation>
    <scope>IDENTIFICATION</scope>
    <source>
        <tissue evidence="3">Tentacle</tissue>
    </source>
</reference>
<keyword evidence="1" id="KW-0472">Membrane</keyword>
<dbReference type="Gene3D" id="2.60.120.920">
    <property type="match status" value="1"/>
</dbReference>
<dbReference type="InterPro" id="IPR043136">
    <property type="entry name" value="B30.2/SPRY_sf"/>
</dbReference>
<dbReference type="AlphaFoldDB" id="A0A6P8GZX1"/>
<evidence type="ECO:0000313" key="2">
    <source>
        <dbReference type="Proteomes" id="UP000515163"/>
    </source>
</evidence>
<keyword evidence="1" id="KW-0812">Transmembrane</keyword>
<evidence type="ECO:0000313" key="3">
    <source>
        <dbReference type="RefSeq" id="XP_031548661.1"/>
    </source>
</evidence>